<name>A0ABM5X6A7_9DEIO</name>
<proteinExistence type="predicted"/>
<accession>A0ABM5X6A7</accession>
<protein>
    <submittedName>
        <fullName evidence="1">Uncharacterized protein</fullName>
    </submittedName>
</protein>
<keyword evidence="2" id="KW-1185">Reference proteome</keyword>
<dbReference type="Proteomes" id="UP000060071">
    <property type="component" value="Chromosome"/>
</dbReference>
<dbReference type="RefSeq" id="WP_062158569.1">
    <property type="nucleotide sequence ID" value="NZ_CP013910.1"/>
</dbReference>
<evidence type="ECO:0000313" key="1">
    <source>
        <dbReference type="EMBL" id="ALW89259.1"/>
    </source>
</evidence>
<gene>
    <name evidence="1" type="ORF">AUC44_10385</name>
</gene>
<organism evidence="1 2">
    <name type="scientific">Deinococcus actinosclerus</name>
    <dbReference type="NCBI Taxonomy" id="1768108"/>
    <lineage>
        <taxon>Bacteria</taxon>
        <taxon>Thermotogati</taxon>
        <taxon>Deinococcota</taxon>
        <taxon>Deinococci</taxon>
        <taxon>Deinococcales</taxon>
        <taxon>Deinococcaceae</taxon>
        <taxon>Deinococcus</taxon>
    </lineage>
</organism>
<evidence type="ECO:0000313" key="2">
    <source>
        <dbReference type="Proteomes" id="UP000060071"/>
    </source>
</evidence>
<reference evidence="1 2" key="1">
    <citation type="submission" date="2015-12" db="EMBL/GenBank/DDBJ databases">
        <authorList>
            <person name="Kim M.K."/>
            <person name="Srinivasan S."/>
            <person name="Lee J.-J."/>
            <person name="Kim K."/>
        </authorList>
    </citation>
    <scope>NUCLEOTIDE SEQUENCE [LARGE SCALE GENOMIC DNA]</scope>
    <source>
        <strain evidence="1 2">BM2</strain>
    </source>
</reference>
<dbReference type="EMBL" id="CP013910">
    <property type="protein sequence ID" value="ALW89259.1"/>
    <property type="molecule type" value="Genomic_DNA"/>
</dbReference>
<sequence length="140" mass="15497">MPRLNTMSLRTLLTARVKLPLRSDDRLEHVLERFHVPFGAIRTGKGVSHLQRNNLVFWFIEGRLDSVEVTTSAQHGLSDLVNWCGFDPFSGDLLGWCAAQGIPVTLMHEEGGGQLWSAPSGALIALQEGRLWNVTLALHA</sequence>